<proteinExistence type="predicted"/>
<feature type="compositionally biased region" description="Pro residues" evidence="1">
    <location>
        <begin position="99"/>
        <end position="110"/>
    </location>
</feature>
<feature type="region of interest" description="Disordered" evidence="1">
    <location>
        <begin position="1"/>
        <end position="139"/>
    </location>
</feature>
<evidence type="ECO:0000256" key="1">
    <source>
        <dbReference type="SAM" id="MobiDB-lite"/>
    </source>
</evidence>
<reference evidence="2 3" key="1">
    <citation type="journal article" date="2018" name="Front. Microbiol.">
        <title>Genome-Wide Analysis of Corynespora cassiicola Leaf Fall Disease Putative Effectors.</title>
        <authorList>
            <person name="Lopez D."/>
            <person name="Ribeiro S."/>
            <person name="Label P."/>
            <person name="Fumanal B."/>
            <person name="Venisse J.S."/>
            <person name="Kohler A."/>
            <person name="de Oliveira R.R."/>
            <person name="Labutti K."/>
            <person name="Lipzen A."/>
            <person name="Lail K."/>
            <person name="Bauer D."/>
            <person name="Ohm R.A."/>
            <person name="Barry K.W."/>
            <person name="Spatafora J."/>
            <person name="Grigoriev I.V."/>
            <person name="Martin F.M."/>
            <person name="Pujade-Renaud V."/>
        </authorList>
    </citation>
    <scope>NUCLEOTIDE SEQUENCE [LARGE SCALE GENOMIC DNA]</scope>
    <source>
        <strain evidence="2 3">Philippines</strain>
    </source>
</reference>
<keyword evidence="3" id="KW-1185">Reference proteome</keyword>
<evidence type="ECO:0000313" key="2">
    <source>
        <dbReference type="EMBL" id="PSN73604.1"/>
    </source>
</evidence>
<accession>A0A2T2P7E9</accession>
<dbReference type="AlphaFoldDB" id="A0A2T2P7E9"/>
<dbReference type="EMBL" id="KZ678129">
    <property type="protein sequence ID" value="PSN73604.1"/>
    <property type="molecule type" value="Genomic_DNA"/>
</dbReference>
<dbReference type="Proteomes" id="UP000240883">
    <property type="component" value="Unassembled WGS sequence"/>
</dbReference>
<evidence type="ECO:0000313" key="3">
    <source>
        <dbReference type="Proteomes" id="UP000240883"/>
    </source>
</evidence>
<name>A0A2T2P7E9_CORCC</name>
<feature type="compositionally biased region" description="Basic residues" evidence="1">
    <location>
        <begin position="67"/>
        <end position="77"/>
    </location>
</feature>
<organism evidence="2 3">
    <name type="scientific">Corynespora cassiicola Philippines</name>
    <dbReference type="NCBI Taxonomy" id="1448308"/>
    <lineage>
        <taxon>Eukaryota</taxon>
        <taxon>Fungi</taxon>
        <taxon>Dikarya</taxon>
        <taxon>Ascomycota</taxon>
        <taxon>Pezizomycotina</taxon>
        <taxon>Dothideomycetes</taxon>
        <taxon>Pleosporomycetidae</taxon>
        <taxon>Pleosporales</taxon>
        <taxon>Corynesporascaceae</taxon>
        <taxon>Corynespora</taxon>
    </lineage>
</organism>
<sequence>MIDRYPTPPDGMTSSLRRCPLPHHAPLSNPPREISPIPPRAQQPLHPQRQPQNPRTGRSRNSDQSRRKSKSRHRTAHPHLPPATPTLTSATSTMTRIPASPPESGPFPTHPRPRTPRPNPTAKNRTYRPPPSLAVPRLGKSWKGHLTPMLPTGMVMAWRCV</sequence>
<protein>
    <submittedName>
        <fullName evidence="2">Uncharacterized protein</fullName>
    </submittedName>
</protein>
<gene>
    <name evidence="2" type="ORF">BS50DRAFT_191258</name>
</gene>